<dbReference type="Gene3D" id="3.40.190.10">
    <property type="entry name" value="Periplasmic binding protein-like II"/>
    <property type="match status" value="2"/>
</dbReference>
<dbReference type="SMART" id="SM00387">
    <property type="entry name" value="HATPase_c"/>
    <property type="match status" value="1"/>
</dbReference>
<dbReference type="InterPro" id="IPR050736">
    <property type="entry name" value="Sensor_HK_Regulatory"/>
</dbReference>
<feature type="domain" description="Histidine kinase" evidence="9">
    <location>
        <begin position="322"/>
        <end position="540"/>
    </location>
</feature>
<evidence type="ECO:0000256" key="2">
    <source>
        <dbReference type="ARBA" id="ARBA00012438"/>
    </source>
</evidence>
<dbReference type="InterPro" id="IPR005467">
    <property type="entry name" value="His_kinase_dom"/>
</dbReference>
<dbReference type="OrthoDB" id="9796457at2"/>
<evidence type="ECO:0000256" key="1">
    <source>
        <dbReference type="ARBA" id="ARBA00000085"/>
    </source>
</evidence>
<feature type="signal peptide" evidence="8">
    <location>
        <begin position="1"/>
        <end position="26"/>
    </location>
</feature>
<evidence type="ECO:0000256" key="3">
    <source>
        <dbReference type="ARBA" id="ARBA00022553"/>
    </source>
</evidence>
<dbReference type="SMART" id="SM00388">
    <property type="entry name" value="HisKA"/>
    <property type="match status" value="1"/>
</dbReference>
<dbReference type="InterPro" id="IPR001638">
    <property type="entry name" value="Solute-binding_3/MltF_N"/>
</dbReference>
<dbReference type="PRINTS" id="PR00344">
    <property type="entry name" value="BCTRLSENSOR"/>
</dbReference>
<keyword evidence="7" id="KW-1133">Transmembrane helix</keyword>
<dbReference type="SUPFAM" id="SSF47384">
    <property type="entry name" value="Homodimeric domain of signal transducing histidine kinase"/>
    <property type="match status" value="1"/>
</dbReference>
<dbReference type="EMBL" id="CP013118">
    <property type="protein sequence ID" value="ALO15616.1"/>
    <property type="molecule type" value="Genomic_DNA"/>
</dbReference>
<dbReference type="CDD" id="cd13704">
    <property type="entry name" value="PBP2_HisK"/>
    <property type="match status" value="1"/>
</dbReference>
<sequence precursor="true">MRNQYHILCLVCLAIAILMKSNTTLAATQKGPLEKETIIVGGDYDYKPYTYLDNNGEARGLDVEIIKQIAKAYGFKVEFRFTEWEEALNNLKTGKVDLLLATLYTDVRDSVFDFTIPYNEDHYDIIVRKNSPIEEIGDLANKQIISLKGDASISRFIEPMALYKNTTEVGSLPKAIRLLSEGNGDAVLAPYSIAMQTIDDANIKNLKPVGYSIMPILYRFAVKNGDTELLSVLNDGIDELKATGIKEKLQNDLKIYQRKQISVMKVLRYIGIGLIPIIILIIMLIVWTRMLRKRVAEKTKSLQEKTDSLEAMIKTKDKLFSIIAHDLKAPFNSILGLSDLLQEDDDSNDIEHSKYLAKHIHTSAKNTLNLLENLLSWAKMQTGQMSFNPEILHLQDITNNVADIINVSAKIKNISIEHSISNDIQIFADRNMLSSILYNLVSNAIKFTPQNGTVNINAEQTNTSTQIKITDNGVGISPINQQNLFSLSSGTTTRGTEKEKGSGLGLILCKEFIDQHKGQIHVESEENIGTTFTIVLPFPKS</sequence>
<evidence type="ECO:0000256" key="5">
    <source>
        <dbReference type="ARBA" id="ARBA00022777"/>
    </source>
</evidence>
<dbReference type="STRING" id="1307839.L21SP5_01977"/>
<keyword evidence="6" id="KW-0902">Two-component regulatory system</keyword>
<keyword evidence="5 10" id="KW-0418">Kinase</keyword>
<dbReference type="AlphaFoldDB" id="A0A0S2I010"/>
<dbReference type="Pfam" id="PF02518">
    <property type="entry name" value="HATPase_c"/>
    <property type="match status" value="1"/>
</dbReference>
<keyword evidence="7" id="KW-0812">Transmembrane</keyword>
<dbReference type="InterPro" id="IPR036890">
    <property type="entry name" value="HATPase_C_sf"/>
</dbReference>
<dbReference type="Pfam" id="PF00497">
    <property type="entry name" value="SBP_bac_3"/>
    <property type="match status" value="1"/>
</dbReference>
<organism evidence="10 11">
    <name type="scientific">Salinivirga cyanobacteriivorans</name>
    <dbReference type="NCBI Taxonomy" id="1307839"/>
    <lineage>
        <taxon>Bacteria</taxon>
        <taxon>Pseudomonadati</taxon>
        <taxon>Bacteroidota</taxon>
        <taxon>Bacteroidia</taxon>
        <taxon>Bacteroidales</taxon>
        <taxon>Salinivirgaceae</taxon>
        <taxon>Salinivirga</taxon>
    </lineage>
</organism>
<dbReference type="PANTHER" id="PTHR43711">
    <property type="entry name" value="TWO-COMPONENT HISTIDINE KINASE"/>
    <property type="match status" value="1"/>
</dbReference>
<dbReference type="Pfam" id="PF00512">
    <property type="entry name" value="HisKA"/>
    <property type="match status" value="1"/>
</dbReference>
<dbReference type="Gene3D" id="1.10.287.130">
    <property type="match status" value="1"/>
</dbReference>
<gene>
    <name evidence="10" type="primary">divJ_4</name>
    <name evidence="10" type="ORF">L21SP5_01977</name>
</gene>
<evidence type="ECO:0000259" key="9">
    <source>
        <dbReference type="PROSITE" id="PS50109"/>
    </source>
</evidence>
<evidence type="ECO:0000256" key="8">
    <source>
        <dbReference type="SAM" id="SignalP"/>
    </source>
</evidence>
<dbReference type="KEGG" id="blq:L21SP5_01977"/>
<dbReference type="SUPFAM" id="SSF55874">
    <property type="entry name" value="ATPase domain of HSP90 chaperone/DNA topoisomerase II/histidine kinase"/>
    <property type="match status" value="1"/>
</dbReference>
<dbReference type="SMART" id="SM00062">
    <property type="entry name" value="PBPb"/>
    <property type="match status" value="1"/>
</dbReference>
<comment type="catalytic activity">
    <reaction evidence="1">
        <text>ATP + protein L-histidine = ADP + protein N-phospho-L-histidine.</text>
        <dbReference type="EC" id="2.7.13.3"/>
    </reaction>
</comment>
<reference evidence="10 11" key="1">
    <citation type="submission" date="2015-11" db="EMBL/GenBank/DDBJ databases">
        <title>Description and complete genome sequence of a novel strain predominating in hypersaline microbial mats and representing a new family of the Bacteriodetes phylum.</title>
        <authorList>
            <person name="Spring S."/>
            <person name="Bunk B."/>
            <person name="Sproer C."/>
            <person name="Klenk H.-P."/>
        </authorList>
    </citation>
    <scope>NUCLEOTIDE SEQUENCE [LARGE SCALE GENOMIC DNA]</scope>
    <source>
        <strain evidence="10 11">L21-Spi-D4</strain>
    </source>
</reference>
<evidence type="ECO:0000313" key="11">
    <source>
        <dbReference type="Proteomes" id="UP000064893"/>
    </source>
</evidence>
<dbReference type="InterPro" id="IPR004358">
    <property type="entry name" value="Sig_transdc_His_kin-like_C"/>
</dbReference>
<dbReference type="InterPro" id="IPR003594">
    <property type="entry name" value="HATPase_dom"/>
</dbReference>
<dbReference type="Gene3D" id="3.30.565.10">
    <property type="entry name" value="Histidine kinase-like ATPase, C-terminal domain"/>
    <property type="match status" value="1"/>
</dbReference>
<keyword evidence="4 10" id="KW-0808">Transferase</keyword>
<dbReference type="SUPFAM" id="SSF53850">
    <property type="entry name" value="Periplasmic binding protein-like II"/>
    <property type="match status" value="1"/>
</dbReference>
<keyword evidence="8" id="KW-0732">Signal</keyword>
<dbReference type="InterPro" id="IPR036097">
    <property type="entry name" value="HisK_dim/P_sf"/>
</dbReference>
<feature type="transmembrane region" description="Helical" evidence="7">
    <location>
        <begin position="266"/>
        <end position="288"/>
    </location>
</feature>
<dbReference type="InterPro" id="IPR003661">
    <property type="entry name" value="HisK_dim/P_dom"/>
</dbReference>
<feature type="chain" id="PRO_5006599312" description="histidine kinase" evidence="8">
    <location>
        <begin position="27"/>
        <end position="541"/>
    </location>
</feature>
<dbReference type="FunFam" id="3.30.565.10:FF:000006">
    <property type="entry name" value="Sensor histidine kinase WalK"/>
    <property type="match status" value="1"/>
</dbReference>
<name>A0A0S2I010_9BACT</name>
<evidence type="ECO:0000256" key="7">
    <source>
        <dbReference type="SAM" id="Phobius"/>
    </source>
</evidence>
<dbReference type="PATRIC" id="fig|1307839.3.peg.2088"/>
<evidence type="ECO:0000256" key="6">
    <source>
        <dbReference type="ARBA" id="ARBA00023012"/>
    </source>
</evidence>
<dbReference type="PANTHER" id="PTHR43711:SF31">
    <property type="entry name" value="HISTIDINE KINASE"/>
    <property type="match status" value="1"/>
</dbReference>
<accession>A0A0S2I010</accession>
<dbReference type="CDD" id="cd00075">
    <property type="entry name" value="HATPase"/>
    <property type="match status" value="1"/>
</dbReference>
<evidence type="ECO:0000256" key="4">
    <source>
        <dbReference type="ARBA" id="ARBA00022679"/>
    </source>
</evidence>
<dbReference type="PROSITE" id="PS50109">
    <property type="entry name" value="HIS_KIN"/>
    <property type="match status" value="1"/>
</dbReference>
<protein>
    <recommendedName>
        <fullName evidence="2">histidine kinase</fullName>
        <ecNumber evidence="2">2.7.13.3</ecNumber>
    </recommendedName>
</protein>
<keyword evidence="11" id="KW-1185">Reference proteome</keyword>
<dbReference type="CDD" id="cd00082">
    <property type="entry name" value="HisKA"/>
    <property type="match status" value="1"/>
</dbReference>
<proteinExistence type="predicted"/>
<dbReference type="EC" id="2.7.13.3" evidence="2"/>
<evidence type="ECO:0000313" key="10">
    <source>
        <dbReference type="EMBL" id="ALO15616.1"/>
    </source>
</evidence>
<dbReference type="Proteomes" id="UP000064893">
    <property type="component" value="Chromosome"/>
</dbReference>
<dbReference type="GO" id="GO:0000155">
    <property type="term" value="F:phosphorelay sensor kinase activity"/>
    <property type="evidence" value="ECO:0007669"/>
    <property type="project" value="InterPro"/>
</dbReference>
<keyword evidence="7" id="KW-0472">Membrane</keyword>
<keyword evidence="3" id="KW-0597">Phosphoprotein</keyword>